<dbReference type="Proteomes" id="UP001223978">
    <property type="component" value="Unassembled WGS sequence"/>
</dbReference>
<keyword evidence="3" id="KW-1185">Reference proteome</keyword>
<evidence type="ECO:0000313" key="3">
    <source>
        <dbReference type="Proteomes" id="UP001223978"/>
    </source>
</evidence>
<evidence type="ECO:0000313" key="2">
    <source>
        <dbReference type="EMBL" id="MDI3404301.1"/>
    </source>
</evidence>
<keyword evidence="1" id="KW-1133">Transmembrane helix</keyword>
<dbReference type="RefSeq" id="WP_282542251.1">
    <property type="nucleotide sequence ID" value="NZ_JASCIQ010000009.1"/>
</dbReference>
<keyword evidence="1" id="KW-0472">Membrane</keyword>
<reference evidence="2 3" key="1">
    <citation type="submission" date="2023-05" db="EMBL/GenBank/DDBJ databases">
        <title>Draft genome sequence of Streptomyces sp. B-S-A6 isolated from a cave soil in Thailand.</title>
        <authorList>
            <person name="Chamroensaksri N."/>
            <person name="Muangham S."/>
        </authorList>
    </citation>
    <scope>NUCLEOTIDE SEQUENCE [LARGE SCALE GENOMIC DNA]</scope>
    <source>
        <strain evidence="2 3">B-S-A6</strain>
    </source>
</reference>
<comment type="caution">
    <text evidence="2">The sequence shown here is derived from an EMBL/GenBank/DDBJ whole genome shotgun (WGS) entry which is preliminary data.</text>
</comment>
<accession>A0ABT6S871</accession>
<sequence length="61" mass="6669">MIGAHLGVALLHALRDSMHGITLWLVVMLTTSHAGLVVITLLALAWARSLARRDPTWRSTP</sequence>
<keyword evidence="1" id="KW-0812">Transmembrane</keyword>
<gene>
    <name evidence="2" type="ORF">QIS96_10775</name>
</gene>
<feature type="transmembrane region" description="Helical" evidence="1">
    <location>
        <begin position="21"/>
        <end position="47"/>
    </location>
</feature>
<evidence type="ECO:0000256" key="1">
    <source>
        <dbReference type="SAM" id="Phobius"/>
    </source>
</evidence>
<dbReference type="EMBL" id="JASCIQ010000009">
    <property type="protein sequence ID" value="MDI3404301.1"/>
    <property type="molecule type" value="Genomic_DNA"/>
</dbReference>
<name>A0ABT6S871_9ACTN</name>
<proteinExistence type="predicted"/>
<protein>
    <submittedName>
        <fullName evidence="2">Uncharacterized protein</fullName>
    </submittedName>
</protein>
<organism evidence="2 3">
    <name type="scientific">Streptomyces cavernicola</name>
    <dbReference type="NCBI Taxonomy" id="3043613"/>
    <lineage>
        <taxon>Bacteria</taxon>
        <taxon>Bacillati</taxon>
        <taxon>Actinomycetota</taxon>
        <taxon>Actinomycetes</taxon>
        <taxon>Kitasatosporales</taxon>
        <taxon>Streptomycetaceae</taxon>
        <taxon>Streptomyces</taxon>
    </lineage>
</organism>